<reference evidence="11" key="1">
    <citation type="submission" date="2025-08" db="UniProtKB">
        <authorList>
            <consortium name="Ensembl"/>
        </authorList>
    </citation>
    <scope>IDENTIFICATION</scope>
</reference>
<protein>
    <recommendedName>
        <fullName evidence="13">Zinc finger protein 3</fullName>
    </recommendedName>
</protein>
<evidence type="ECO:0000256" key="7">
    <source>
        <dbReference type="ARBA" id="ARBA00023242"/>
    </source>
</evidence>
<keyword evidence="3" id="KW-0479">Metal-binding</keyword>
<dbReference type="AlphaFoldDB" id="A0A8D2CAF6"/>
<dbReference type="SMART" id="SM00349">
    <property type="entry name" value="KRAB"/>
    <property type="match status" value="1"/>
</dbReference>
<dbReference type="FunFam" id="3.30.160.60:FF:002343">
    <property type="entry name" value="Zinc finger protein 33A"/>
    <property type="match status" value="1"/>
</dbReference>
<comment type="subcellular location">
    <subcellularLocation>
        <location evidence="1">Nucleus</location>
    </subcellularLocation>
</comment>
<comment type="similarity">
    <text evidence="2">Belongs to the krueppel C2H2-type zinc-finger protein family.</text>
</comment>
<dbReference type="SUPFAM" id="SSF57667">
    <property type="entry name" value="beta-beta-alpha zinc fingers"/>
    <property type="match status" value="3"/>
</dbReference>
<dbReference type="Gene3D" id="3.30.160.60">
    <property type="entry name" value="Classic Zinc Finger"/>
    <property type="match status" value="4"/>
</dbReference>
<dbReference type="FunFam" id="3.30.160.60:FF:000512">
    <property type="entry name" value="zinc finger protein 197 isoform X1"/>
    <property type="match status" value="1"/>
</dbReference>
<dbReference type="InterPro" id="IPR001909">
    <property type="entry name" value="KRAB"/>
</dbReference>
<evidence type="ECO:0000313" key="11">
    <source>
        <dbReference type="Ensembl" id="ENSSSCP00065029585.1"/>
    </source>
</evidence>
<name>A0A8D2CAF6_PIG</name>
<feature type="domain" description="C2H2-type" evidence="9">
    <location>
        <begin position="164"/>
        <end position="191"/>
    </location>
</feature>
<keyword evidence="6" id="KW-0862">Zinc</keyword>
<dbReference type="PROSITE" id="PS50805">
    <property type="entry name" value="KRAB"/>
    <property type="match status" value="1"/>
</dbReference>
<dbReference type="CDD" id="cd07765">
    <property type="entry name" value="KRAB_A-box"/>
    <property type="match status" value="1"/>
</dbReference>
<sequence>MLAAALLKAKAQELVTFEDVAVYFIRKEWKRLEPAQRDLYRDVMLENYGNVFSLDGETRTEHDPEISEDSGPHGVLLGRFQKDISQGLKFEEAYEQEVRLKRQLGSSSGERLNRKIQDFGQVTVEEKRTPVGGRSEKCSDLGSSFTVSPTLVSHQRLPGGDRPHKCDECSKSFNRTSDLIQHQRIHTGEKPYECSECGKAFSQSSHLYQHQRIHTGEKPYECMECGGKFTYSSGLIQHQRIHTGENPYECSECGKAFRYSSALVRHQRIHTGEKPLNVMGVSKSSLRVTAELNIGEST</sequence>
<feature type="domain" description="C2H2-type" evidence="9">
    <location>
        <begin position="220"/>
        <end position="247"/>
    </location>
</feature>
<keyword evidence="7" id="KW-0539">Nucleus</keyword>
<dbReference type="PROSITE" id="PS00028">
    <property type="entry name" value="ZINC_FINGER_C2H2_1"/>
    <property type="match status" value="4"/>
</dbReference>
<dbReference type="Gene3D" id="6.10.140.140">
    <property type="match status" value="1"/>
</dbReference>
<dbReference type="Proteomes" id="UP000694725">
    <property type="component" value="Unplaced"/>
</dbReference>
<dbReference type="InterPro" id="IPR036051">
    <property type="entry name" value="KRAB_dom_sf"/>
</dbReference>
<evidence type="ECO:0008006" key="13">
    <source>
        <dbReference type="Google" id="ProtNLM"/>
    </source>
</evidence>
<dbReference type="GO" id="GO:0005634">
    <property type="term" value="C:nucleus"/>
    <property type="evidence" value="ECO:0007669"/>
    <property type="project" value="UniProtKB-SubCell"/>
</dbReference>
<keyword evidence="5 8" id="KW-0863">Zinc-finger</keyword>
<feature type="domain" description="C2H2-type" evidence="9">
    <location>
        <begin position="192"/>
        <end position="219"/>
    </location>
</feature>
<evidence type="ECO:0000256" key="3">
    <source>
        <dbReference type="ARBA" id="ARBA00022723"/>
    </source>
</evidence>
<keyword evidence="4" id="KW-0677">Repeat</keyword>
<evidence type="ECO:0000259" key="10">
    <source>
        <dbReference type="PROSITE" id="PS50805"/>
    </source>
</evidence>
<organism evidence="11 12">
    <name type="scientific">Sus scrofa</name>
    <name type="common">Pig</name>
    <dbReference type="NCBI Taxonomy" id="9823"/>
    <lineage>
        <taxon>Eukaryota</taxon>
        <taxon>Metazoa</taxon>
        <taxon>Chordata</taxon>
        <taxon>Craniata</taxon>
        <taxon>Vertebrata</taxon>
        <taxon>Euteleostomi</taxon>
        <taxon>Mammalia</taxon>
        <taxon>Eutheria</taxon>
        <taxon>Laurasiatheria</taxon>
        <taxon>Artiodactyla</taxon>
        <taxon>Suina</taxon>
        <taxon>Suidae</taxon>
        <taxon>Sus</taxon>
    </lineage>
</organism>
<evidence type="ECO:0000256" key="6">
    <source>
        <dbReference type="ARBA" id="ARBA00022833"/>
    </source>
</evidence>
<dbReference type="PANTHER" id="PTHR24381:SF410">
    <property type="entry name" value="ZINC FINGER PROTEIN 3"/>
    <property type="match status" value="1"/>
</dbReference>
<dbReference type="InterPro" id="IPR036236">
    <property type="entry name" value="Znf_C2H2_sf"/>
</dbReference>
<dbReference type="PROSITE" id="PS50157">
    <property type="entry name" value="ZINC_FINGER_C2H2_2"/>
    <property type="match status" value="5"/>
</dbReference>
<proteinExistence type="inferred from homology"/>
<dbReference type="PANTHER" id="PTHR24381">
    <property type="entry name" value="ZINC FINGER PROTEIN"/>
    <property type="match status" value="1"/>
</dbReference>
<dbReference type="Ensembl" id="ENSSSCT00065067948.1">
    <property type="protein sequence ID" value="ENSSSCP00065029585.1"/>
    <property type="gene ID" value="ENSSSCG00065049619.1"/>
</dbReference>
<feature type="domain" description="KRAB" evidence="10">
    <location>
        <begin position="15"/>
        <end position="87"/>
    </location>
</feature>
<evidence type="ECO:0000259" key="9">
    <source>
        <dbReference type="PROSITE" id="PS50157"/>
    </source>
</evidence>
<evidence type="ECO:0000313" key="12">
    <source>
        <dbReference type="Proteomes" id="UP000694725"/>
    </source>
</evidence>
<feature type="domain" description="C2H2-type" evidence="9">
    <location>
        <begin position="136"/>
        <end position="163"/>
    </location>
</feature>
<evidence type="ECO:0000256" key="5">
    <source>
        <dbReference type="ARBA" id="ARBA00022771"/>
    </source>
</evidence>
<dbReference type="Pfam" id="PF00096">
    <property type="entry name" value="zf-C2H2"/>
    <property type="match status" value="4"/>
</dbReference>
<dbReference type="GO" id="GO:0008270">
    <property type="term" value="F:zinc ion binding"/>
    <property type="evidence" value="ECO:0007669"/>
    <property type="project" value="UniProtKB-KW"/>
</dbReference>
<evidence type="ECO:0000256" key="1">
    <source>
        <dbReference type="ARBA" id="ARBA00004123"/>
    </source>
</evidence>
<evidence type="ECO:0000256" key="8">
    <source>
        <dbReference type="PROSITE-ProRule" id="PRU00042"/>
    </source>
</evidence>
<dbReference type="Pfam" id="PF01352">
    <property type="entry name" value="KRAB"/>
    <property type="match status" value="1"/>
</dbReference>
<dbReference type="InterPro" id="IPR013087">
    <property type="entry name" value="Znf_C2H2_type"/>
</dbReference>
<dbReference type="FunFam" id="3.30.160.60:FF:000352">
    <property type="entry name" value="zinc finger protein 3 homolog"/>
    <property type="match status" value="1"/>
</dbReference>
<accession>A0A8D2CAF6</accession>
<evidence type="ECO:0000256" key="4">
    <source>
        <dbReference type="ARBA" id="ARBA00022737"/>
    </source>
</evidence>
<dbReference type="SMART" id="SM00355">
    <property type="entry name" value="ZnF_C2H2"/>
    <property type="match status" value="4"/>
</dbReference>
<feature type="domain" description="C2H2-type" evidence="9">
    <location>
        <begin position="248"/>
        <end position="275"/>
    </location>
</feature>
<dbReference type="SUPFAM" id="SSF109640">
    <property type="entry name" value="KRAB domain (Kruppel-associated box)"/>
    <property type="match status" value="1"/>
</dbReference>
<dbReference type="FunFam" id="3.30.160.60:FF:000944">
    <property type="entry name" value="zinc finger protein 232 isoform X1"/>
    <property type="match status" value="1"/>
</dbReference>
<dbReference type="GO" id="GO:0006355">
    <property type="term" value="P:regulation of DNA-templated transcription"/>
    <property type="evidence" value="ECO:0007669"/>
    <property type="project" value="InterPro"/>
</dbReference>
<evidence type="ECO:0000256" key="2">
    <source>
        <dbReference type="ARBA" id="ARBA00006991"/>
    </source>
</evidence>